<accession>A0AB73BLT3</accession>
<dbReference type="Gene3D" id="1.10.10.60">
    <property type="entry name" value="Homeodomain-like"/>
    <property type="match status" value="1"/>
</dbReference>
<dbReference type="Pfam" id="PF08765">
    <property type="entry name" value="Mor"/>
    <property type="match status" value="1"/>
</dbReference>
<evidence type="ECO:0000313" key="2">
    <source>
        <dbReference type="EMBL" id="KAA1165765.1"/>
    </source>
</evidence>
<comment type="caution">
    <text evidence="2">The sequence shown here is derived from an EMBL/GenBank/DDBJ whole genome shotgun (WGS) entry which is preliminary data.</text>
</comment>
<dbReference type="SUPFAM" id="SSF46689">
    <property type="entry name" value="Homeodomain-like"/>
    <property type="match status" value="1"/>
</dbReference>
<dbReference type="InterPro" id="IPR009057">
    <property type="entry name" value="Homeodomain-like_sf"/>
</dbReference>
<dbReference type="Proteomes" id="UP000324162">
    <property type="component" value="Unassembled WGS sequence"/>
</dbReference>
<dbReference type="PANTHER" id="PTHR37812:SF1">
    <property type="entry name" value="MU-LIKE PROPHAGE FLUMU PROTEIN C"/>
    <property type="match status" value="1"/>
</dbReference>
<gene>
    <name evidence="2" type="ORF">EU508_00490</name>
</gene>
<organism evidence="2 3">
    <name type="scientific">Pseudoalteromonas fuliginea</name>
    <dbReference type="NCBI Taxonomy" id="1872678"/>
    <lineage>
        <taxon>Bacteria</taxon>
        <taxon>Pseudomonadati</taxon>
        <taxon>Pseudomonadota</taxon>
        <taxon>Gammaproteobacteria</taxon>
        <taxon>Alteromonadales</taxon>
        <taxon>Pseudoalteromonadaceae</taxon>
        <taxon>Pseudoalteromonas</taxon>
    </lineage>
</organism>
<name>A0AB73BLT3_9GAMM</name>
<dbReference type="InterPro" id="IPR014875">
    <property type="entry name" value="Mor_transcription_activator"/>
</dbReference>
<dbReference type="InterPro" id="IPR052411">
    <property type="entry name" value="c-mor_Regulatory_Protein"/>
</dbReference>
<evidence type="ECO:0000259" key="1">
    <source>
        <dbReference type="Pfam" id="PF08765"/>
    </source>
</evidence>
<dbReference type="PANTHER" id="PTHR37812">
    <property type="entry name" value="MU-LIKE PROPHAGE FLUMU PROTEIN C"/>
    <property type="match status" value="1"/>
</dbReference>
<dbReference type="RefSeq" id="WP_135476775.1">
    <property type="nucleotide sequence ID" value="NZ_SEUK01000030.1"/>
</dbReference>
<proteinExistence type="predicted"/>
<protein>
    <submittedName>
        <fullName evidence="2">Transcriptional regulator</fullName>
    </submittedName>
</protein>
<feature type="domain" description="Mor transcription activator" evidence="1">
    <location>
        <begin position="28"/>
        <end position="113"/>
    </location>
</feature>
<dbReference type="EMBL" id="SEUK01000030">
    <property type="protein sequence ID" value="KAA1165765.1"/>
    <property type="molecule type" value="Genomic_DNA"/>
</dbReference>
<sequence length="120" mass="13548">MAENSATQRADGMLLTILELVSEGTKPSIGEQAAFDLAVNVVDTIRHTFGGELVYVCKGRTLDSIILSNQIWNDFRGNNHHELSKKYDCSIQWIYEVVRTMVKLKRAEVQGDLFDDQNDT</sequence>
<reference evidence="2 3" key="1">
    <citation type="submission" date="2019-01" db="EMBL/GenBank/DDBJ databases">
        <title>Genome sequences of marine Pseudoalteromonas species.</title>
        <authorList>
            <person name="Boraston A.B."/>
            <person name="Hehemann J.-H."/>
            <person name="Vickers C.J."/>
            <person name="Salama-Alber O."/>
            <person name="Abe K."/>
            <person name="Hettle A.J."/>
        </authorList>
    </citation>
    <scope>NUCLEOTIDE SEQUENCE [LARGE SCALE GENOMIC DNA]</scope>
    <source>
        <strain evidence="2 3">PS42</strain>
    </source>
</reference>
<evidence type="ECO:0000313" key="3">
    <source>
        <dbReference type="Proteomes" id="UP000324162"/>
    </source>
</evidence>
<dbReference type="AlphaFoldDB" id="A0AB73BLT3"/>